<feature type="coiled-coil region" evidence="12">
    <location>
        <begin position="2"/>
        <end position="63"/>
    </location>
</feature>
<evidence type="ECO:0000256" key="3">
    <source>
        <dbReference type="ARBA" id="ARBA00022705"/>
    </source>
</evidence>
<dbReference type="NCBIfam" id="TIGR00575">
    <property type="entry name" value="dnlj"/>
    <property type="match status" value="1"/>
</dbReference>
<dbReference type="SUPFAM" id="SSF47781">
    <property type="entry name" value="RuvA domain 2-like"/>
    <property type="match status" value="1"/>
</dbReference>
<dbReference type="OrthoDB" id="9759736at2"/>
<feature type="binding site" evidence="11">
    <location>
        <position position="142"/>
    </location>
    <ligand>
        <name>NAD(+)</name>
        <dbReference type="ChEBI" id="CHEBI:57540"/>
    </ligand>
</feature>
<evidence type="ECO:0000256" key="9">
    <source>
        <dbReference type="ARBA" id="ARBA00023204"/>
    </source>
</evidence>
<evidence type="ECO:0000256" key="4">
    <source>
        <dbReference type="ARBA" id="ARBA00022723"/>
    </source>
</evidence>
<dbReference type="Pfam" id="PF03120">
    <property type="entry name" value="OB_DNA_ligase"/>
    <property type="match status" value="1"/>
</dbReference>
<feature type="binding site" evidence="11">
    <location>
        <position position="328"/>
    </location>
    <ligand>
        <name>NAD(+)</name>
        <dbReference type="ChEBI" id="CHEBI:57540"/>
    </ligand>
</feature>
<dbReference type="GO" id="GO:0006260">
    <property type="term" value="P:DNA replication"/>
    <property type="evidence" value="ECO:0007669"/>
    <property type="project" value="UniProtKB-KW"/>
</dbReference>
<dbReference type="GO" id="GO:0003911">
    <property type="term" value="F:DNA ligase (NAD+) activity"/>
    <property type="evidence" value="ECO:0007669"/>
    <property type="project" value="UniProtKB-UniRule"/>
</dbReference>
<dbReference type="InterPro" id="IPR012340">
    <property type="entry name" value="NA-bd_OB-fold"/>
</dbReference>
<keyword evidence="15" id="KW-1185">Reference proteome</keyword>
<feature type="binding site" evidence="11">
    <location>
        <position position="421"/>
    </location>
    <ligand>
        <name>Zn(2+)</name>
        <dbReference type="ChEBI" id="CHEBI:29105"/>
    </ligand>
</feature>
<dbReference type="SMART" id="SM00532">
    <property type="entry name" value="LIGANc"/>
    <property type="match status" value="1"/>
</dbReference>
<feature type="binding site" evidence="11">
    <location>
        <begin position="40"/>
        <end position="44"/>
    </location>
    <ligand>
        <name>NAD(+)</name>
        <dbReference type="ChEBI" id="CHEBI:57540"/>
    </ligand>
</feature>
<dbReference type="InterPro" id="IPR013840">
    <property type="entry name" value="DNAligase_N"/>
</dbReference>
<evidence type="ECO:0000313" key="15">
    <source>
        <dbReference type="Proteomes" id="UP000002318"/>
    </source>
</evidence>
<evidence type="ECO:0000256" key="6">
    <source>
        <dbReference type="ARBA" id="ARBA00022833"/>
    </source>
</evidence>
<dbReference type="Proteomes" id="UP000002318">
    <property type="component" value="Chromosome"/>
</dbReference>
<evidence type="ECO:0000256" key="1">
    <source>
        <dbReference type="ARBA" id="ARBA00004067"/>
    </source>
</evidence>
<keyword evidence="5 11" id="KW-0227">DNA damage</keyword>
<dbReference type="SMART" id="SM00292">
    <property type="entry name" value="BRCT"/>
    <property type="match status" value="1"/>
</dbReference>
<evidence type="ECO:0000256" key="8">
    <source>
        <dbReference type="ARBA" id="ARBA00023027"/>
    </source>
</evidence>
<dbReference type="Pfam" id="PF01653">
    <property type="entry name" value="DNA_ligase_aden"/>
    <property type="match status" value="1"/>
</dbReference>
<dbReference type="NCBIfam" id="NF005932">
    <property type="entry name" value="PRK07956.1"/>
    <property type="match status" value="1"/>
</dbReference>
<dbReference type="GO" id="GO:0003677">
    <property type="term" value="F:DNA binding"/>
    <property type="evidence" value="ECO:0007669"/>
    <property type="project" value="InterPro"/>
</dbReference>
<dbReference type="EC" id="6.5.1.2" evidence="11"/>
<dbReference type="PROSITE" id="PS50172">
    <property type="entry name" value="BRCT"/>
    <property type="match status" value="1"/>
</dbReference>
<comment type="catalytic activity">
    <reaction evidence="10 11">
        <text>NAD(+) + (deoxyribonucleotide)n-3'-hydroxyl + 5'-phospho-(deoxyribonucleotide)m = (deoxyribonucleotide)n+m + AMP + beta-nicotinamide D-nucleotide.</text>
        <dbReference type="EC" id="6.5.1.2"/>
    </reaction>
</comment>
<dbReference type="SUPFAM" id="SSF56091">
    <property type="entry name" value="DNA ligase/mRNA capping enzyme, catalytic domain"/>
    <property type="match status" value="1"/>
</dbReference>
<feature type="active site" description="N6-AMP-lysine intermediate" evidence="11">
    <location>
        <position position="121"/>
    </location>
</feature>
<feature type="binding site" evidence="11">
    <location>
        <position position="442"/>
    </location>
    <ligand>
        <name>Zn(2+)</name>
        <dbReference type="ChEBI" id="CHEBI:29105"/>
    </ligand>
</feature>
<sequence length="703" mass="78083">MNDEVQKQKEKATEEVRRLADLLFRYNRAYYIEGKPEVSDTEYDRLFLRLQELEEQWPELKREDSPTLRVGSDLSSDFPEVEHRVPVLSLDKAYSVEELLGWMGRTSGREASGLSFVVEEKIDGVSIVLYYRGGILERAVTRGNGYVGNDVTDNVRTIGSVPLRLTEAVDIAVRGEIYLPKASFESLNRKMGNLYVNPRNLAAGTLRRVKSREVAEVPLTIFVYEGFFSDGPKSHLEILEYLQSLGFRTNRRVGIFTNRTDLADFSRRHPDWQSGTWDELEGYVRTSTEERGSLDYEIDGLVVKINELDVRDRLGYTGHHPRWAIAYKFESPTGTSIIKSIDIQVGRTGRITPVARVEPVFVGGSTISNVTLHNQDYVDMLEIAVGDQVSISRRGDVIPAVEEVVAKNESGNPVWNMPLLCPSCGSSLQKKGAHTFCLNLSCPDQVRGRLFFFIAAGQMDIDGLGPETVDLMIREGFVSEPADLYRFDYERLLPYPGFGEKKIEAIRRGLEKSLTRPFHTVLASVGIPEMGKKVIELLISAGFRSMKAIYALVDQKNRDALIAVKGIGEKTVDTIFEELGREAVRKRINELAEVGLAMEEEEKLSIASEQLIFAGQSWCVTGSFQHFNPRGKAMELVSRFGGSVVSSVSGKTSHLLAGEGGGSKLTKARSLGVEVLSEEEFLDLLASAGIEIPSADASGKGAS</sequence>
<dbReference type="Pfam" id="PF14520">
    <property type="entry name" value="HHH_5"/>
    <property type="match status" value="2"/>
</dbReference>
<dbReference type="InterPro" id="IPR010994">
    <property type="entry name" value="RuvA_2-like"/>
</dbReference>
<keyword evidence="12" id="KW-0175">Coiled coil</keyword>
<organism evidence="14 15">
    <name type="scientific">Sediminispirochaeta smaragdinae (strain DSM 11293 / JCM 15392 / SEBR 4228)</name>
    <name type="common">Spirochaeta smaragdinae</name>
    <dbReference type="NCBI Taxonomy" id="573413"/>
    <lineage>
        <taxon>Bacteria</taxon>
        <taxon>Pseudomonadati</taxon>
        <taxon>Spirochaetota</taxon>
        <taxon>Spirochaetia</taxon>
        <taxon>Spirochaetales</taxon>
        <taxon>Spirochaetaceae</taxon>
        <taxon>Sediminispirochaeta</taxon>
    </lineage>
</organism>
<comment type="similarity">
    <text evidence="11">Belongs to the NAD-dependent DNA ligase family. LigA subfamily.</text>
</comment>
<comment type="cofactor">
    <cofactor evidence="11">
        <name>Mg(2+)</name>
        <dbReference type="ChEBI" id="CHEBI:18420"/>
    </cofactor>
    <cofactor evidence="11">
        <name>Mn(2+)</name>
        <dbReference type="ChEBI" id="CHEBI:29035"/>
    </cofactor>
</comment>
<dbReference type="InterPro" id="IPR004150">
    <property type="entry name" value="NAD_DNA_ligase_OB"/>
</dbReference>
<dbReference type="Pfam" id="PF00533">
    <property type="entry name" value="BRCT"/>
    <property type="match status" value="1"/>
</dbReference>
<gene>
    <name evidence="11" type="primary">ligA</name>
    <name evidence="14" type="ordered locus">Spirs_1336</name>
</gene>
<keyword evidence="7 11" id="KW-0460">Magnesium</keyword>
<dbReference type="RefSeq" id="WP_013253927.1">
    <property type="nucleotide sequence ID" value="NC_014364.1"/>
</dbReference>
<dbReference type="Gene3D" id="3.30.470.30">
    <property type="entry name" value="DNA ligase/mRNA capping enzyme"/>
    <property type="match status" value="1"/>
</dbReference>
<reference evidence="14 15" key="1">
    <citation type="journal article" date="2010" name="Stand. Genomic Sci.">
        <title>Complete genome sequence of Spirochaeta smaragdinae type strain (SEBR 4228).</title>
        <authorList>
            <person name="Mavromatis K."/>
            <person name="Yasawong M."/>
            <person name="Chertkov O."/>
            <person name="Lapidus A."/>
            <person name="Lucas S."/>
            <person name="Nolan M."/>
            <person name="Del Rio T.G."/>
            <person name="Tice H."/>
            <person name="Cheng J.F."/>
            <person name="Pitluck S."/>
            <person name="Liolios K."/>
            <person name="Ivanova N."/>
            <person name="Tapia R."/>
            <person name="Han C."/>
            <person name="Bruce D."/>
            <person name="Goodwin L."/>
            <person name="Pati A."/>
            <person name="Chen A."/>
            <person name="Palaniappan K."/>
            <person name="Land M."/>
            <person name="Hauser L."/>
            <person name="Chang Y.J."/>
            <person name="Jeffries C.D."/>
            <person name="Detter J.C."/>
            <person name="Rohde M."/>
            <person name="Brambilla E."/>
            <person name="Spring S."/>
            <person name="Goker M."/>
            <person name="Sikorski J."/>
            <person name="Woyke T."/>
            <person name="Bristow J."/>
            <person name="Eisen J.A."/>
            <person name="Markowitz V."/>
            <person name="Hugenholtz P."/>
            <person name="Klenk H.P."/>
            <person name="Kyrpides N.C."/>
        </authorList>
    </citation>
    <scope>NUCLEOTIDE SEQUENCE [LARGE SCALE GENOMIC DNA]</scope>
    <source>
        <strain evidence="15">DSM 11293 / JCM 15392 / SEBR 4228</strain>
    </source>
</reference>
<dbReference type="Gene3D" id="1.10.150.20">
    <property type="entry name" value="5' to 3' exonuclease, C-terminal subdomain"/>
    <property type="match status" value="2"/>
</dbReference>
<dbReference type="CDD" id="cd17748">
    <property type="entry name" value="BRCT_DNA_ligase_like"/>
    <property type="match status" value="1"/>
</dbReference>
<dbReference type="InterPro" id="IPR003583">
    <property type="entry name" value="Hlx-hairpin-Hlx_DNA-bd_motif"/>
</dbReference>
<dbReference type="PIRSF" id="PIRSF001604">
    <property type="entry name" value="LigA"/>
    <property type="match status" value="1"/>
</dbReference>
<proteinExistence type="inferred from homology"/>
<dbReference type="GO" id="GO:0005829">
    <property type="term" value="C:cytosol"/>
    <property type="evidence" value="ECO:0007669"/>
    <property type="project" value="TreeGrafter"/>
</dbReference>
<dbReference type="GO" id="GO:0046872">
    <property type="term" value="F:metal ion binding"/>
    <property type="evidence" value="ECO:0007669"/>
    <property type="project" value="UniProtKB-KW"/>
</dbReference>
<protein>
    <recommendedName>
        <fullName evidence="11">DNA ligase</fullName>
        <ecNumber evidence="11">6.5.1.2</ecNumber>
    </recommendedName>
    <alternativeName>
        <fullName evidence="11">Polydeoxyribonucleotide synthase [NAD(+)]</fullName>
    </alternativeName>
</protein>
<feature type="binding site" evidence="11">
    <location>
        <position position="119"/>
    </location>
    <ligand>
        <name>NAD(+)</name>
        <dbReference type="ChEBI" id="CHEBI:57540"/>
    </ligand>
</feature>
<dbReference type="AlphaFoldDB" id="E1R441"/>
<accession>E1R441</accession>
<comment type="function">
    <text evidence="1 11">DNA ligase that catalyzes the formation of phosphodiester linkages between 5'-phosphoryl and 3'-hydroxyl groups in double-stranded DNA using NAD as a coenzyme and as the energy source for the reaction. It is essential for DNA replication and repair of damaged DNA.</text>
</comment>
<dbReference type="EMBL" id="CP002116">
    <property type="protein sequence ID" value="ADK80463.1"/>
    <property type="molecule type" value="Genomic_DNA"/>
</dbReference>
<feature type="binding site" evidence="11">
    <location>
        <position position="424"/>
    </location>
    <ligand>
        <name>Zn(2+)</name>
        <dbReference type="ChEBI" id="CHEBI:29105"/>
    </ligand>
</feature>
<dbReference type="InterPro" id="IPR001357">
    <property type="entry name" value="BRCT_dom"/>
</dbReference>
<dbReference type="InterPro" id="IPR001679">
    <property type="entry name" value="DNA_ligase"/>
</dbReference>
<dbReference type="eggNOG" id="COG0272">
    <property type="taxonomic scope" value="Bacteria"/>
</dbReference>
<evidence type="ECO:0000313" key="14">
    <source>
        <dbReference type="EMBL" id="ADK80463.1"/>
    </source>
</evidence>
<keyword evidence="6 11" id="KW-0862">Zinc</keyword>
<dbReference type="KEGG" id="ssm:Spirs_1336"/>
<dbReference type="Gene3D" id="3.40.50.10190">
    <property type="entry name" value="BRCT domain"/>
    <property type="match status" value="1"/>
</dbReference>
<keyword evidence="2 11" id="KW-0436">Ligase</keyword>
<dbReference type="SUPFAM" id="SSF52113">
    <property type="entry name" value="BRCT domain"/>
    <property type="match status" value="1"/>
</dbReference>
<dbReference type="HOGENOM" id="CLU_007764_2_1_12"/>
<evidence type="ECO:0000256" key="10">
    <source>
        <dbReference type="ARBA" id="ARBA00034005"/>
    </source>
</evidence>
<dbReference type="Gene3D" id="2.40.50.140">
    <property type="entry name" value="Nucleic acid-binding proteins"/>
    <property type="match status" value="1"/>
</dbReference>
<feature type="binding site" evidence="11">
    <location>
        <begin position="89"/>
        <end position="90"/>
    </location>
    <ligand>
        <name>NAD(+)</name>
        <dbReference type="ChEBI" id="CHEBI:57540"/>
    </ligand>
</feature>
<evidence type="ECO:0000256" key="12">
    <source>
        <dbReference type="SAM" id="Coils"/>
    </source>
</evidence>
<feature type="binding site" evidence="11">
    <location>
        <position position="176"/>
    </location>
    <ligand>
        <name>NAD(+)</name>
        <dbReference type="ChEBI" id="CHEBI:57540"/>
    </ligand>
</feature>
<name>E1R441_SEDSS</name>
<dbReference type="CDD" id="cd00114">
    <property type="entry name" value="LIGANc"/>
    <property type="match status" value="1"/>
</dbReference>
<keyword evidence="8 11" id="KW-0520">NAD</keyword>
<dbReference type="STRING" id="573413.Spirs_1336"/>
<keyword evidence="9 11" id="KW-0234">DNA repair</keyword>
<dbReference type="InterPro" id="IPR013839">
    <property type="entry name" value="DNAligase_adenylation"/>
</dbReference>
<dbReference type="InterPro" id="IPR036420">
    <property type="entry name" value="BRCT_dom_sf"/>
</dbReference>
<feature type="binding site" evidence="11">
    <location>
        <position position="437"/>
    </location>
    <ligand>
        <name>Zn(2+)</name>
        <dbReference type="ChEBI" id="CHEBI:29105"/>
    </ligand>
</feature>
<dbReference type="HAMAP" id="MF_01588">
    <property type="entry name" value="DNA_ligase_A"/>
    <property type="match status" value="1"/>
</dbReference>
<dbReference type="PANTHER" id="PTHR23389:SF9">
    <property type="entry name" value="DNA LIGASE"/>
    <property type="match status" value="1"/>
</dbReference>
<evidence type="ECO:0000259" key="13">
    <source>
        <dbReference type="PROSITE" id="PS50172"/>
    </source>
</evidence>
<dbReference type="SMART" id="SM00278">
    <property type="entry name" value="HhH1"/>
    <property type="match status" value="2"/>
</dbReference>
<evidence type="ECO:0000256" key="7">
    <source>
        <dbReference type="ARBA" id="ARBA00022842"/>
    </source>
</evidence>
<dbReference type="Gene3D" id="1.10.287.610">
    <property type="entry name" value="Helix hairpin bin"/>
    <property type="match status" value="1"/>
</dbReference>
<dbReference type="PROSITE" id="PS01056">
    <property type="entry name" value="DNA_LIGASE_N2"/>
    <property type="match status" value="1"/>
</dbReference>
<keyword evidence="11" id="KW-0464">Manganese</keyword>
<keyword evidence="3 11" id="KW-0235">DNA replication</keyword>
<dbReference type="InterPro" id="IPR033136">
    <property type="entry name" value="DNA_ligase_CS"/>
</dbReference>
<keyword evidence="4 11" id="KW-0479">Metal-binding</keyword>
<evidence type="ECO:0000256" key="2">
    <source>
        <dbReference type="ARBA" id="ARBA00022598"/>
    </source>
</evidence>
<evidence type="ECO:0000256" key="11">
    <source>
        <dbReference type="HAMAP-Rule" id="MF_01588"/>
    </source>
</evidence>
<feature type="binding site" evidence="11">
    <location>
        <position position="304"/>
    </location>
    <ligand>
        <name>NAD(+)</name>
        <dbReference type="ChEBI" id="CHEBI:57540"/>
    </ligand>
</feature>
<dbReference type="GO" id="GO:0006281">
    <property type="term" value="P:DNA repair"/>
    <property type="evidence" value="ECO:0007669"/>
    <property type="project" value="UniProtKB-KW"/>
</dbReference>
<feature type="domain" description="BRCT" evidence="13">
    <location>
        <begin position="608"/>
        <end position="685"/>
    </location>
</feature>
<dbReference type="SUPFAM" id="SSF50249">
    <property type="entry name" value="Nucleic acid-binding proteins"/>
    <property type="match status" value="1"/>
</dbReference>
<evidence type="ECO:0000256" key="5">
    <source>
        <dbReference type="ARBA" id="ARBA00022763"/>
    </source>
</evidence>
<dbReference type="PANTHER" id="PTHR23389">
    <property type="entry name" value="CHROMOSOME TRANSMISSION FIDELITY FACTOR 18"/>
    <property type="match status" value="1"/>
</dbReference>